<evidence type="ECO:0000313" key="1">
    <source>
        <dbReference type="EMBL" id="PQJ13007.1"/>
    </source>
</evidence>
<protein>
    <submittedName>
        <fullName evidence="1">Uncharacterized protein</fullName>
    </submittedName>
</protein>
<name>A0A2S7T2D6_9BACT</name>
<organism evidence="1 2">
    <name type="scientific">Flavipsychrobacter stenotrophus</name>
    <dbReference type="NCBI Taxonomy" id="2077091"/>
    <lineage>
        <taxon>Bacteria</taxon>
        <taxon>Pseudomonadati</taxon>
        <taxon>Bacteroidota</taxon>
        <taxon>Chitinophagia</taxon>
        <taxon>Chitinophagales</taxon>
        <taxon>Chitinophagaceae</taxon>
        <taxon>Flavipsychrobacter</taxon>
    </lineage>
</organism>
<gene>
    <name evidence="1" type="ORF">CJD36_004490</name>
</gene>
<comment type="caution">
    <text evidence="1">The sequence shown here is derived from an EMBL/GenBank/DDBJ whole genome shotgun (WGS) entry which is preliminary data.</text>
</comment>
<evidence type="ECO:0000313" key="2">
    <source>
        <dbReference type="Proteomes" id="UP000239872"/>
    </source>
</evidence>
<reference evidence="1 2" key="1">
    <citation type="submission" date="2018-01" db="EMBL/GenBank/DDBJ databases">
        <title>A novel member of the phylum Bacteroidetes isolated from glacier ice.</title>
        <authorList>
            <person name="Liu Q."/>
            <person name="Xin Y.-H."/>
        </authorList>
    </citation>
    <scope>NUCLEOTIDE SEQUENCE [LARGE SCALE GENOMIC DNA]</scope>
    <source>
        <strain evidence="1 2">RB1R16</strain>
    </source>
</reference>
<proteinExistence type="predicted"/>
<sequence length="71" mass="8373">MEQNITRLSRLMRISWQIQRTKRKTRSAALVAAWAILTNEDITVQYLTRKLNHDRPLTKRAEGQFVLFSNS</sequence>
<dbReference type="AlphaFoldDB" id="A0A2S7T2D6"/>
<dbReference type="Proteomes" id="UP000239872">
    <property type="component" value="Unassembled WGS sequence"/>
</dbReference>
<accession>A0A2S7T2D6</accession>
<dbReference type="EMBL" id="PPSL01000001">
    <property type="protein sequence ID" value="PQJ13007.1"/>
    <property type="molecule type" value="Genomic_DNA"/>
</dbReference>
<keyword evidence="2" id="KW-1185">Reference proteome</keyword>